<proteinExistence type="predicted"/>
<name>A0A0W0G7I9_MONRR</name>
<organism evidence="3 4">
    <name type="scientific">Moniliophthora roreri</name>
    <name type="common">Frosty pod rot fungus</name>
    <name type="synonym">Monilia roreri</name>
    <dbReference type="NCBI Taxonomy" id="221103"/>
    <lineage>
        <taxon>Eukaryota</taxon>
        <taxon>Fungi</taxon>
        <taxon>Dikarya</taxon>
        <taxon>Basidiomycota</taxon>
        <taxon>Agaricomycotina</taxon>
        <taxon>Agaricomycetes</taxon>
        <taxon>Agaricomycetidae</taxon>
        <taxon>Agaricales</taxon>
        <taxon>Marasmiineae</taxon>
        <taxon>Marasmiaceae</taxon>
        <taxon>Moniliophthora</taxon>
    </lineage>
</organism>
<protein>
    <recommendedName>
        <fullName evidence="2">F-box domain-containing protein</fullName>
    </recommendedName>
</protein>
<dbReference type="SUPFAM" id="SSF52047">
    <property type="entry name" value="RNI-like"/>
    <property type="match status" value="1"/>
</dbReference>
<evidence type="ECO:0000313" key="3">
    <source>
        <dbReference type="EMBL" id="KTB44515.1"/>
    </source>
</evidence>
<evidence type="ECO:0000313" key="4">
    <source>
        <dbReference type="Proteomes" id="UP000054988"/>
    </source>
</evidence>
<evidence type="ECO:0000259" key="2">
    <source>
        <dbReference type="PROSITE" id="PS50181"/>
    </source>
</evidence>
<dbReference type="eggNOG" id="ENOG502T14H">
    <property type="taxonomic scope" value="Eukaryota"/>
</dbReference>
<feature type="domain" description="F-box" evidence="2">
    <location>
        <begin position="9"/>
        <end position="59"/>
    </location>
</feature>
<sequence>MPFPTNFHLHALRALPNELWITIFSHIDLSTLYQVVLTNTRLYTLGISVLHRNIVYKSPHVFEKNLAFWERVAKSSFQPQPKLNAILPKSMHPNTRSVTFAAFSYIEVTTDVVYYRSDSIRSPRSNTSEEYDFAQVFTFIETFADLRSLAFRGLDLPRGIYVLLSRLSSLRVLTIVNGKLPDCAQEDDEIVTGIMTLGSPQLRELHLGGNCWPRPHTNFVVPHRLTMLPTLRILKMDWHSETAILLGLRIWRDSEPVSSSGVLSRWDEKPRLQVNLEHVELTTRIRKEWTRTTLTQDMPVWIHHLLVFLRSCSHSLKSIVINGYLSGFGPDISLPLPQLKSYEGPVHLLSGIEAPSLEHVKLTDDEQYVDAACITRVFRRASGPLRLVSLQMTVDMVSMELVDLIRDKMPYMQELKIRALKATLLKRILFDLGTTLLATLSTLRVLHVYDVQSRFEVIPRGSARYSVDRSFLVDILEEEILKRWKPHTLSLREARFTTASIWKRATEQENWEEVDIAPLNEPQYQRDFRQEHPEKEDSRVPGSSRLSKDPGYHFAREQIAPQVDGVGSKAYFIKHSARIIGNVYNTYPSSNNHSRPSETYSPWSAPHPIEAQVEGIPASDKSKFFIVIKYDRATYATSKRDASELSWNLDFPLSSPETDDPDDLVLIQIVRYRKYLVCFKKKELFGSSLERVSDLVKRSEQDGTNTIRLEMNSVSVTQMTLMIKLANTRAVESTLPISSPETAPLASTTPQVSYGFHDQDEA</sequence>
<gene>
    <name evidence="3" type="ORF">WG66_2906</name>
</gene>
<evidence type="ECO:0000256" key="1">
    <source>
        <dbReference type="SAM" id="MobiDB-lite"/>
    </source>
</evidence>
<accession>A0A0W0G7I9</accession>
<reference evidence="3 4" key="1">
    <citation type="submission" date="2015-12" db="EMBL/GenBank/DDBJ databases">
        <title>Draft genome sequence of Moniliophthora roreri, the causal agent of frosty pod rot of cacao.</title>
        <authorList>
            <person name="Aime M.C."/>
            <person name="Diaz-Valderrama J.R."/>
            <person name="Kijpornyongpan T."/>
            <person name="Phillips-Mora W."/>
        </authorList>
    </citation>
    <scope>NUCLEOTIDE SEQUENCE [LARGE SCALE GENOMIC DNA]</scope>
    <source>
        <strain evidence="3 4">MCA 2952</strain>
    </source>
</reference>
<dbReference type="Proteomes" id="UP000054988">
    <property type="component" value="Unassembled WGS sequence"/>
</dbReference>
<feature type="region of interest" description="Disordered" evidence="1">
    <location>
        <begin position="736"/>
        <end position="762"/>
    </location>
</feature>
<comment type="caution">
    <text evidence="3">The sequence shown here is derived from an EMBL/GenBank/DDBJ whole genome shotgun (WGS) entry which is preliminary data.</text>
</comment>
<dbReference type="PROSITE" id="PS50181">
    <property type="entry name" value="FBOX"/>
    <property type="match status" value="1"/>
</dbReference>
<dbReference type="EMBL" id="LATX01000902">
    <property type="protein sequence ID" value="KTB44515.1"/>
    <property type="molecule type" value="Genomic_DNA"/>
</dbReference>
<dbReference type="InterPro" id="IPR001810">
    <property type="entry name" value="F-box_dom"/>
</dbReference>
<dbReference type="AlphaFoldDB" id="A0A0W0G7I9"/>
<feature type="compositionally biased region" description="Polar residues" evidence="1">
    <location>
        <begin position="736"/>
        <end position="752"/>
    </location>
</feature>